<feature type="region of interest" description="Disordered" evidence="9">
    <location>
        <begin position="319"/>
        <end position="338"/>
    </location>
</feature>
<feature type="transmembrane region" description="Helical" evidence="10">
    <location>
        <begin position="482"/>
        <end position="504"/>
    </location>
</feature>
<keyword evidence="3" id="KW-0813">Transport</keyword>
<evidence type="ECO:0000256" key="9">
    <source>
        <dbReference type="SAM" id="MobiDB-lite"/>
    </source>
</evidence>
<dbReference type="GO" id="GO:0012505">
    <property type="term" value="C:endomembrane system"/>
    <property type="evidence" value="ECO:0007669"/>
    <property type="project" value="UniProtKB-SubCell"/>
</dbReference>
<comment type="function">
    <text evidence="7">Involved in cellular auxin homeostasis by regulating auxin metabolism. Regulates intracellular auxin accumulation at the endoplasmic reticulum and thus auxin availability for nuclear auxin signaling.</text>
</comment>
<feature type="compositionally biased region" description="Pro residues" evidence="9">
    <location>
        <begin position="323"/>
        <end position="333"/>
    </location>
</feature>
<comment type="similarity">
    <text evidence="8">Belongs to the auxin efflux carrier (TC 2.A.69.2) family.</text>
</comment>
<dbReference type="STRING" id="67003.A0A1X0NZ29"/>
<name>A0A1X0NZ29_9TRYP</name>
<dbReference type="AlphaFoldDB" id="A0A1X0NZ29"/>
<feature type="compositionally biased region" description="Polar residues" evidence="9">
    <location>
        <begin position="587"/>
        <end position="602"/>
    </location>
</feature>
<keyword evidence="6 10" id="KW-0472">Membrane</keyword>
<evidence type="ECO:0000256" key="5">
    <source>
        <dbReference type="ARBA" id="ARBA00022989"/>
    </source>
</evidence>
<feature type="transmembrane region" description="Helical" evidence="10">
    <location>
        <begin position="239"/>
        <end position="260"/>
    </location>
</feature>
<feature type="transmembrane region" description="Helical" evidence="10">
    <location>
        <begin position="214"/>
        <end position="233"/>
    </location>
</feature>
<accession>A0A1X0NZ29</accession>
<keyword evidence="4 10" id="KW-0812">Transmembrane</keyword>
<feature type="transmembrane region" description="Helical" evidence="10">
    <location>
        <begin position="624"/>
        <end position="651"/>
    </location>
</feature>
<evidence type="ECO:0000313" key="11">
    <source>
        <dbReference type="EMBL" id="ORC89935.1"/>
    </source>
</evidence>
<feature type="transmembrane region" description="Helical" evidence="10">
    <location>
        <begin position="66"/>
        <end position="86"/>
    </location>
</feature>
<feature type="compositionally biased region" description="Low complexity" evidence="9">
    <location>
        <begin position="145"/>
        <end position="156"/>
    </location>
</feature>
<dbReference type="GO" id="GO:0016020">
    <property type="term" value="C:membrane"/>
    <property type="evidence" value="ECO:0007669"/>
    <property type="project" value="UniProtKB-SubCell"/>
</dbReference>
<evidence type="ECO:0000313" key="12">
    <source>
        <dbReference type="Proteomes" id="UP000192257"/>
    </source>
</evidence>
<reference evidence="11 12" key="1">
    <citation type="submission" date="2017-03" db="EMBL/GenBank/DDBJ databases">
        <title>An alternative strategy for trypanosome survival in the mammalian bloodstream revealed through genome and transcriptome analysis of the ubiquitous bovine parasite Trypanosoma (Megatrypanum) theileri.</title>
        <authorList>
            <person name="Kelly S."/>
            <person name="Ivens A."/>
            <person name="Mott A."/>
            <person name="O'Neill E."/>
            <person name="Emms D."/>
            <person name="Macleod O."/>
            <person name="Voorheis P."/>
            <person name="Matthews J."/>
            <person name="Matthews K."/>
            <person name="Carrington M."/>
        </authorList>
    </citation>
    <scope>NUCLEOTIDE SEQUENCE [LARGE SCALE GENOMIC DNA]</scope>
    <source>
        <strain evidence="11">Edinburgh</strain>
    </source>
</reference>
<evidence type="ECO:0000256" key="6">
    <source>
        <dbReference type="ARBA" id="ARBA00023136"/>
    </source>
</evidence>
<dbReference type="EMBL" id="NBCO01000010">
    <property type="protein sequence ID" value="ORC89935.1"/>
    <property type="molecule type" value="Genomic_DNA"/>
</dbReference>
<evidence type="ECO:0000256" key="4">
    <source>
        <dbReference type="ARBA" id="ARBA00022692"/>
    </source>
</evidence>
<dbReference type="PANTHER" id="PTHR31651">
    <property type="match status" value="1"/>
</dbReference>
<evidence type="ECO:0000256" key="3">
    <source>
        <dbReference type="ARBA" id="ARBA00022448"/>
    </source>
</evidence>
<dbReference type="VEuPathDB" id="TriTrypDB:TM35_000102030"/>
<dbReference type="GeneID" id="39984474"/>
<feature type="transmembrane region" description="Helical" evidence="10">
    <location>
        <begin position="36"/>
        <end position="54"/>
    </location>
</feature>
<feature type="region of interest" description="Disordered" evidence="9">
    <location>
        <begin position="119"/>
        <end position="156"/>
    </location>
</feature>
<keyword evidence="5 10" id="KW-1133">Transmembrane helix</keyword>
<proteinExistence type="inferred from homology"/>
<dbReference type="InterPro" id="IPR045033">
    <property type="entry name" value="PILS1/3/4/5/7"/>
</dbReference>
<evidence type="ECO:0000256" key="2">
    <source>
        <dbReference type="ARBA" id="ARBA00004308"/>
    </source>
</evidence>
<feature type="compositionally biased region" description="Basic residues" evidence="9">
    <location>
        <begin position="120"/>
        <end position="132"/>
    </location>
</feature>
<dbReference type="InterPro" id="IPR004776">
    <property type="entry name" value="Mem_transp_PIN-like"/>
</dbReference>
<dbReference type="Pfam" id="PF03547">
    <property type="entry name" value="Mem_trans"/>
    <property type="match status" value="1"/>
</dbReference>
<feature type="transmembrane region" description="Helical" evidence="10">
    <location>
        <begin position="449"/>
        <end position="470"/>
    </location>
</feature>
<evidence type="ECO:0000256" key="7">
    <source>
        <dbReference type="ARBA" id="ARBA00025100"/>
    </source>
</evidence>
<evidence type="ECO:0000256" key="8">
    <source>
        <dbReference type="ARBA" id="ARBA00025752"/>
    </source>
</evidence>
<feature type="transmembrane region" description="Helical" evidence="10">
    <location>
        <begin position="6"/>
        <end position="24"/>
    </location>
</feature>
<dbReference type="OrthoDB" id="191139at2759"/>
<organism evidence="11 12">
    <name type="scientific">Trypanosoma theileri</name>
    <dbReference type="NCBI Taxonomy" id="67003"/>
    <lineage>
        <taxon>Eukaryota</taxon>
        <taxon>Discoba</taxon>
        <taxon>Euglenozoa</taxon>
        <taxon>Kinetoplastea</taxon>
        <taxon>Metakinetoplastina</taxon>
        <taxon>Trypanosomatida</taxon>
        <taxon>Trypanosomatidae</taxon>
        <taxon>Trypanosoma</taxon>
    </lineage>
</organism>
<dbReference type="PANTHER" id="PTHR31651:SF33">
    <property type="entry name" value="PROTEIN PIN-LIKES 1"/>
    <property type="match status" value="1"/>
</dbReference>
<evidence type="ECO:0000256" key="10">
    <source>
        <dbReference type="SAM" id="Phobius"/>
    </source>
</evidence>
<feature type="compositionally biased region" description="Low complexity" evidence="9">
    <location>
        <begin position="577"/>
        <end position="586"/>
    </location>
</feature>
<feature type="transmembrane region" description="Helical" evidence="10">
    <location>
        <begin position="699"/>
        <end position="720"/>
    </location>
</feature>
<comment type="subcellular location">
    <subcellularLocation>
        <location evidence="2">Endomembrane system</location>
    </subcellularLocation>
    <subcellularLocation>
        <location evidence="1">Membrane</location>
        <topology evidence="1">Multi-pass membrane protein</topology>
    </subcellularLocation>
</comment>
<protein>
    <submittedName>
        <fullName evidence="11">Putative transporter</fullName>
    </submittedName>
</protein>
<gene>
    <name evidence="11" type="ORF">TM35_000102030</name>
</gene>
<dbReference type="RefSeq" id="XP_028884001.1">
    <property type="nucleotide sequence ID" value="XM_029024694.1"/>
</dbReference>
<sequence length="721" mass="79183">MFGVTVVAVTKVIVAVCIGAFTCRKIPNASVTIRDFSFIIANILLPSLTFYNTAVSVNAELLLRSSVLIVFAVFVIGLGLVCAALASKVLYPVKNTGIPYELRKCLRYTLIYQNAEGSRASRKERRRNRKLQKQQQKQQERGERGQSQSQQQPQQQQEKLLRPVVCIVVSGELEKQRVEPEEILPLIEPPAVEYEEQPFYYYATMTACSIQNTVTLPLSLLQALAASLAWIDLAAGTSYIFIYSVFASAYLWSAGPVLVGRAKKETEKRRTIRKILEQHKKLQNCRDVATQTVLRRESSRMASPNFPISLPMPIPIGPVSTTTPPPAPLPPPSSSSSSVSSFSSAAVVAESVRVSVMDTIPTREPTGMMMKMMMGAHSTGEQVDLQASNDQAPPLLSAAQGFCQTFPYDWRKRGLIRVVYSQEFKDEDEAKPSMTSILASVARTIKNTVLRLLGTLAFTSVVAGVVVGIVPPLRWLVFEGPLSMVMDSIALVAAGSIPSSLLLLGGNLAGGAHQATTETEVRLREAEQNTEFPLDDDTEEPKYVEKYNAAHASIEFDEHASFTLIGLQQEEQRLRELQIQQQQQQQNGHDNQRGATSTSSSSEGYGMIKGALDLFSLNGVRKSFVFGVLFLRLLLMPTIGFTLVLALRAAVPSLFGGKTGHDVLLLVLLGELAAPTAINAALLFNSAQYMPGVWAKMMFFQYICCTLSFVLWCTLSLYFAG</sequence>
<dbReference type="Proteomes" id="UP000192257">
    <property type="component" value="Unassembled WGS sequence"/>
</dbReference>
<feature type="transmembrane region" description="Helical" evidence="10">
    <location>
        <begin position="663"/>
        <end position="687"/>
    </location>
</feature>
<dbReference type="GO" id="GO:0055085">
    <property type="term" value="P:transmembrane transport"/>
    <property type="evidence" value="ECO:0007669"/>
    <property type="project" value="InterPro"/>
</dbReference>
<comment type="caution">
    <text evidence="11">The sequence shown here is derived from an EMBL/GenBank/DDBJ whole genome shotgun (WGS) entry which is preliminary data.</text>
</comment>
<keyword evidence="12" id="KW-1185">Reference proteome</keyword>
<feature type="region of interest" description="Disordered" evidence="9">
    <location>
        <begin position="577"/>
        <end position="602"/>
    </location>
</feature>
<evidence type="ECO:0000256" key="1">
    <source>
        <dbReference type="ARBA" id="ARBA00004141"/>
    </source>
</evidence>